<dbReference type="AlphaFoldDB" id="A0A2N9B067"/>
<dbReference type="GO" id="GO:0030649">
    <property type="term" value="P:aminoglycoside antibiotic catabolic process"/>
    <property type="evidence" value="ECO:0007669"/>
    <property type="project" value="TreeGrafter"/>
</dbReference>
<dbReference type="Proteomes" id="UP000235464">
    <property type="component" value="Chromosome I"/>
</dbReference>
<accession>A0A2N9B067</accession>
<organism evidence="1 2">
    <name type="scientific">Streptomyces chartreusis NRRL 3882</name>
    <dbReference type="NCBI Taxonomy" id="1079985"/>
    <lineage>
        <taxon>Bacteria</taxon>
        <taxon>Bacillati</taxon>
        <taxon>Actinomycetota</taxon>
        <taxon>Actinomycetes</taxon>
        <taxon>Kitasatosporales</taxon>
        <taxon>Streptomycetaceae</taxon>
        <taxon>Streptomyces</taxon>
    </lineage>
</organism>
<dbReference type="GO" id="GO:0034069">
    <property type="term" value="F:aminoglycoside N-acetyltransferase activity"/>
    <property type="evidence" value="ECO:0007669"/>
    <property type="project" value="TreeGrafter"/>
</dbReference>
<proteinExistence type="predicted"/>
<evidence type="ECO:0000313" key="1">
    <source>
        <dbReference type="EMBL" id="SOR76721.1"/>
    </source>
</evidence>
<dbReference type="InterPro" id="IPR051554">
    <property type="entry name" value="Acetyltransferase_Eis"/>
</dbReference>
<keyword evidence="2" id="KW-1185">Reference proteome</keyword>
<protein>
    <submittedName>
        <fullName evidence="1">Putative acetyltransferase involved in intracellular survival</fullName>
    </submittedName>
</protein>
<dbReference type="Pfam" id="PF13527">
    <property type="entry name" value="Acetyltransf_9"/>
    <property type="match status" value="1"/>
</dbReference>
<dbReference type="PANTHER" id="PTHR37817">
    <property type="entry name" value="N-ACETYLTRANSFERASE EIS"/>
    <property type="match status" value="1"/>
</dbReference>
<gene>
    <name evidence="1" type="ORF">SCNRRL3882_0204</name>
</gene>
<name>A0A2N9B067_STRCX</name>
<dbReference type="PANTHER" id="PTHR37817:SF1">
    <property type="entry name" value="N-ACETYLTRANSFERASE EIS"/>
    <property type="match status" value="1"/>
</dbReference>
<sequence>MSEHEPAVRYTEVANQDVRSLRTRYCRLHTDGGAPVAELEALSFRVRFGAVAVAAEGIGGVETRPEFRQQGHMSRLLRRALVGMAQRVDVAFVSDGVEGVYEKFGFVGAVADGALVVPVRNVERATGKDLAAAVPGFDSGSAADLPAMVRLYNTAHAQRPWTHERHVGWNRLVPQATWKPGSQTLVLRNHDSLAGYAVLEGRAFGDPLGSVVVDELVAEDAATAARMLAALARLCWRRRLSEFTVREPADSLVGRVARHMGCTEQRGFRPSGGMMAAVLNRSSLVRKLEPELRRRAGGQRPDQIYDTALAALRRGDLIPDDTALVRLLLGHWSTGDADAVGVAMPDRYRDLCSAWFPGGSTLPLPAPYAHRLDRY</sequence>
<keyword evidence="1" id="KW-0808">Transferase</keyword>
<dbReference type="OrthoDB" id="4318857at2"/>
<dbReference type="SUPFAM" id="SSF55729">
    <property type="entry name" value="Acyl-CoA N-acyltransferases (Nat)"/>
    <property type="match status" value="1"/>
</dbReference>
<reference evidence="2" key="1">
    <citation type="submission" date="2017-11" db="EMBL/GenBank/DDBJ databases">
        <authorList>
            <person name="Wibberg D."/>
        </authorList>
    </citation>
    <scope>NUCLEOTIDE SEQUENCE [LARGE SCALE GENOMIC DNA]</scope>
</reference>
<evidence type="ECO:0000313" key="2">
    <source>
        <dbReference type="Proteomes" id="UP000235464"/>
    </source>
</evidence>
<dbReference type="EMBL" id="LT963352">
    <property type="protein sequence ID" value="SOR76721.1"/>
    <property type="molecule type" value="Genomic_DNA"/>
</dbReference>
<dbReference type="Gene3D" id="3.40.630.30">
    <property type="match status" value="2"/>
</dbReference>
<dbReference type="InterPro" id="IPR016181">
    <property type="entry name" value="Acyl_CoA_acyltransferase"/>
</dbReference>